<evidence type="ECO:0000256" key="1">
    <source>
        <dbReference type="SAM" id="Phobius"/>
    </source>
</evidence>
<proteinExistence type="predicted"/>
<evidence type="ECO:0000313" key="2">
    <source>
        <dbReference type="EMBL" id="MBM7620682.1"/>
    </source>
</evidence>
<sequence>MKLKTLLYLSSSVLALLVVNLVDKYYYEMSLLVSFGLLMVIHFILFYLIDVILQKKEKAVRKGTGITYLFFLFCASVSIVYLI</sequence>
<keyword evidence="1" id="KW-0812">Transmembrane</keyword>
<gene>
    <name evidence="2" type="ORF">JOC95_002537</name>
</gene>
<feature type="transmembrane region" description="Helical" evidence="1">
    <location>
        <begin position="31"/>
        <end position="53"/>
    </location>
</feature>
<dbReference type="EMBL" id="JAFBED010000005">
    <property type="protein sequence ID" value="MBM7620682.1"/>
    <property type="molecule type" value="Genomic_DNA"/>
</dbReference>
<reference evidence="2 3" key="1">
    <citation type="submission" date="2021-01" db="EMBL/GenBank/DDBJ databases">
        <title>Genomic Encyclopedia of Type Strains, Phase IV (KMG-IV): sequencing the most valuable type-strain genomes for metagenomic binning, comparative biology and taxonomic classification.</title>
        <authorList>
            <person name="Goeker M."/>
        </authorList>
    </citation>
    <scope>NUCLEOTIDE SEQUENCE [LARGE SCALE GENOMIC DNA]</scope>
    <source>
        <strain evidence="2 3">DSM 25879</strain>
    </source>
</reference>
<keyword evidence="1" id="KW-0472">Membrane</keyword>
<comment type="caution">
    <text evidence="2">The sequence shown here is derived from an EMBL/GenBank/DDBJ whole genome shotgun (WGS) entry which is preliminary data.</text>
</comment>
<name>A0ABS2P149_9BACI</name>
<keyword evidence="1" id="KW-1133">Transmembrane helix</keyword>
<organism evidence="2 3">
    <name type="scientific">Sutcliffiella tianshenii</name>
    <dbReference type="NCBI Taxonomy" id="1463404"/>
    <lineage>
        <taxon>Bacteria</taxon>
        <taxon>Bacillati</taxon>
        <taxon>Bacillota</taxon>
        <taxon>Bacilli</taxon>
        <taxon>Bacillales</taxon>
        <taxon>Bacillaceae</taxon>
        <taxon>Sutcliffiella</taxon>
    </lineage>
</organism>
<protein>
    <submittedName>
        <fullName evidence="2">Uncharacterized protein</fullName>
    </submittedName>
</protein>
<keyword evidence="3" id="KW-1185">Reference proteome</keyword>
<dbReference type="Proteomes" id="UP000737402">
    <property type="component" value="Unassembled WGS sequence"/>
</dbReference>
<dbReference type="RefSeq" id="WP_204416641.1">
    <property type="nucleotide sequence ID" value="NZ_JAFBED010000005.1"/>
</dbReference>
<feature type="transmembrane region" description="Helical" evidence="1">
    <location>
        <begin position="65"/>
        <end position="82"/>
    </location>
</feature>
<evidence type="ECO:0000313" key="3">
    <source>
        <dbReference type="Proteomes" id="UP000737402"/>
    </source>
</evidence>
<accession>A0ABS2P149</accession>